<organism evidence="1 2">
    <name type="scientific">Riccia sorocarpa</name>
    <dbReference type="NCBI Taxonomy" id="122646"/>
    <lineage>
        <taxon>Eukaryota</taxon>
        <taxon>Viridiplantae</taxon>
        <taxon>Streptophyta</taxon>
        <taxon>Embryophyta</taxon>
        <taxon>Marchantiophyta</taxon>
        <taxon>Marchantiopsida</taxon>
        <taxon>Marchantiidae</taxon>
        <taxon>Marchantiales</taxon>
        <taxon>Ricciaceae</taxon>
        <taxon>Riccia</taxon>
    </lineage>
</organism>
<reference evidence="1 2" key="1">
    <citation type="submission" date="2024-09" db="EMBL/GenBank/DDBJ databases">
        <title>Chromosome-scale assembly of Riccia sorocarpa.</title>
        <authorList>
            <person name="Paukszto L."/>
        </authorList>
    </citation>
    <scope>NUCLEOTIDE SEQUENCE [LARGE SCALE GENOMIC DNA]</scope>
    <source>
        <strain evidence="1">LP-2024</strain>
        <tissue evidence="1">Aerial parts of the thallus</tissue>
    </source>
</reference>
<keyword evidence="2" id="KW-1185">Reference proteome</keyword>
<proteinExistence type="predicted"/>
<name>A0ABD3HXB7_9MARC</name>
<gene>
    <name evidence="1" type="ORF">R1sor_008600</name>
</gene>
<dbReference type="EMBL" id="JBJQOH010000003">
    <property type="protein sequence ID" value="KAL3694949.1"/>
    <property type="molecule type" value="Genomic_DNA"/>
</dbReference>
<dbReference type="AlphaFoldDB" id="A0ABD3HXB7"/>
<dbReference type="Proteomes" id="UP001633002">
    <property type="component" value="Unassembled WGS sequence"/>
</dbReference>
<accession>A0ABD3HXB7</accession>
<evidence type="ECO:0008006" key="3">
    <source>
        <dbReference type="Google" id="ProtNLM"/>
    </source>
</evidence>
<evidence type="ECO:0000313" key="1">
    <source>
        <dbReference type="EMBL" id="KAL3694949.1"/>
    </source>
</evidence>
<comment type="caution">
    <text evidence="1">The sequence shown here is derived from an EMBL/GenBank/DDBJ whole genome shotgun (WGS) entry which is preliminary data.</text>
</comment>
<protein>
    <recommendedName>
        <fullName evidence="3">DDE-1 domain-containing protein</fullName>
    </recommendedName>
</protein>
<sequence length="454" mass="51102">MAFAFPLAAMFARVSERVELSGSSHTVHDGEEGEHVTAISNESQIDHLSSVGVRKRSHLKAMAGRGRKRAEWSSWLYPIVIDEFCRLKALGVKMSPRVLQLIAKDCLARNPHSLFGPLTVLSDSPVPLGMHITRSWVQDFQDHYNLVHRTRTGKLSVSHAKTEFIERQVAYHMGELKRGFLGGILDENLMENMDETHFMINMDNGKTLGFRGDQEVRNKDVVSGGVGMAMVVKLTGGPNAKIGVPFMIFSNKDETYPIRGVPDNRIDVCYRTTRKSFMISKCLAEYYSERRVNLPAICGGIKMVWMNNYLGHNQTPAVVAALGRIRYVIREFPANATHLVQPVDSFVISKIKDAWQRRWEEKKMERILAGMWQGDGQAGTSGSLQNPQKPYFLALAAEAVKDVNKMIAKKNSSNRSRYELCTESNDTMWSLQKYYRHLGGAAVEHGTPECDHQV</sequence>
<evidence type="ECO:0000313" key="2">
    <source>
        <dbReference type="Proteomes" id="UP001633002"/>
    </source>
</evidence>